<dbReference type="CDD" id="cd13136">
    <property type="entry name" value="MATE_DinF_like"/>
    <property type="match status" value="1"/>
</dbReference>
<organism evidence="7 8">
    <name type="scientific">Allosphingosinicella humi</name>
    <dbReference type="NCBI Taxonomy" id="2068657"/>
    <lineage>
        <taxon>Bacteria</taxon>
        <taxon>Pseudomonadati</taxon>
        <taxon>Pseudomonadota</taxon>
        <taxon>Alphaproteobacteria</taxon>
        <taxon>Sphingomonadales</taxon>
        <taxon>Sphingomonadaceae</taxon>
        <taxon>Allosphingosinicella</taxon>
    </lineage>
</organism>
<dbReference type="InterPro" id="IPR044644">
    <property type="entry name" value="DinF-like"/>
</dbReference>
<dbReference type="AlphaFoldDB" id="A0A2U2J644"/>
<feature type="transmembrane region" description="Helical" evidence="6">
    <location>
        <begin position="293"/>
        <end position="317"/>
    </location>
</feature>
<dbReference type="PANTHER" id="PTHR42893">
    <property type="entry name" value="PROTEIN DETOXIFICATION 44, CHLOROPLASTIC-RELATED"/>
    <property type="match status" value="1"/>
</dbReference>
<evidence type="ECO:0000256" key="6">
    <source>
        <dbReference type="SAM" id="Phobius"/>
    </source>
</evidence>
<dbReference type="GO" id="GO:0015297">
    <property type="term" value="F:antiporter activity"/>
    <property type="evidence" value="ECO:0007669"/>
    <property type="project" value="InterPro"/>
</dbReference>
<name>A0A2U2J644_9SPHN</name>
<feature type="transmembrane region" description="Helical" evidence="6">
    <location>
        <begin position="38"/>
        <end position="59"/>
    </location>
</feature>
<keyword evidence="3 6" id="KW-0812">Transmembrane</keyword>
<dbReference type="OrthoDB" id="9789527at2"/>
<evidence type="ECO:0000256" key="2">
    <source>
        <dbReference type="ARBA" id="ARBA00010199"/>
    </source>
</evidence>
<gene>
    <name evidence="7" type="ORF">DF286_01325</name>
</gene>
<evidence type="ECO:0000256" key="4">
    <source>
        <dbReference type="ARBA" id="ARBA00022989"/>
    </source>
</evidence>
<proteinExistence type="inferred from homology"/>
<feature type="transmembrane region" description="Helical" evidence="6">
    <location>
        <begin position="361"/>
        <end position="381"/>
    </location>
</feature>
<feature type="transmembrane region" description="Helical" evidence="6">
    <location>
        <begin position="71"/>
        <end position="91"/>
    </location>
</feature>
<sequence>MLTNVATALFGLADLWVIGQLGIPAAQAGVELGAKFMMGLLVVFNFLKTGTIALTAQAAGRGDEAAQAAALARASGVALLIALMPLAIPLGLDFLNARGAFAEEARTYVSIRYWGGPLWLVNAVLVGWLVGRKKVRAVLVVEVAANIGHIVLDLLFVLGFGWGVAGVATATLLSEGLKLAVLVGVVAREAPAAMALRAAFRRATWDKASLGALFRINRDLFLRTLLLTGAILLMARDGAREGPLVLAANGILYQLFILSALILDGFEASAQVLCGEAVGGKDRRRFDRLIRALLLWGLGFGALVTGAYILFGAPFAASFSTDPAVTATTLAYLPWAVWLPLIGVTSYVYDGIYVGATWTRALLVTMVAAFTTYALVLWAAGSLGNHGLWLAFTLFFIARAAGQALLLPRLRRATFEA</sequence>
<comment type="caution">
    <text evidence="7">The sequence shown here is derived from an EMBL/GenBank/DDBJ whole genome shotgun (WGS) entry which is preliminary data.</text>
</comment>
<accession>A0A2U2J644</accession>
<reference evidence="7 8" key="1">
    <citation type="submission" date="2018-05" db="EMBL/GenBank/DDBJ databases">
        <title>Genome of Sphingosinicella humi QZX222.</title>
        <authorList>
            <person name="Qiao Z."/>
            <person name="Wang G."/>
        </authorList>
    </citation>
    <scope>NUCLEOTIDE SEQUENCE [LARGE SCALE GENOMIC DNA]</scope>
    <source>
        <strain evidence="7 8">QZX222</strain>
    </source>
</reference>
<feature type="transmembrane region" description="Helical" evidence="6">
    <location>
        <begin position="111"/>
        <end position="130"/>
    </location>
</feature>
<dbReference type="Pfam" id="PF01554">
    <property type="entry name" value="MatE"/>
    <property type="match status" value="2"/>
</dbReference>
<evidence type="ECO:0000313" key="7">
    <source>
        <dbReference type="EMBL" id="PWG03772.1"/>
    </source>
</evidence>
<dbReference type="EMBL" id="QFFF01000001">
    <property type="protein sequence ID" value="PWG03772.1"/>
    <property type="molecule type" value="Genomic_DNA"/>
</dbReference>
<evidence type="ECO:0000256" key="3">
    <source>
        <dbReference type="ARBA" id="ARBA00022692"/>
    </source>
</evidence>
<keyword evidence="5 6" id="KW-0472">Membrane</keyword>
<comment type="subcellular location">
    <subcellularLocation>
        <location evidence="1">Membrane</location>
        <topology evidence="1">Multi-pass membrane protein</topology>
    </subcellularLocation>
</comment>
<evidence type="ECO:0000256" key="1">
    <source>
        <dbReference type="ARBA" id="ARBA00004141"/>
    </source>
</evidence>
<dbReference type="InterPro" id="IPR002528">
    <property type="entry name" value="MATE_fam"/>
</dbReference>
<keyword evidence="8" id="KW-1185">Reference proteome</keyword>
<dbReference type="GO" id="GO:0042910">
    <property type="term" value="F:xenobiotic transmembrane transporter activity"/>
    <property type="evidence" value="ECO:0007669"/>
    <property type="project" value="InterPro"/>
</dbReference>
<keyword evidence="4 6" id="KW-1133">Transmembrane helix</keyword>
<dbReference type="PANTHER" id="PTHR42893:SF46">
    <property type="entry name" value="PROTEIN DETOXIFICATION 44, CHLOROPLASTIC"/>
    <property type="match status" value="1"/>
</dbReference>
<feature type="transmembrane region" description="Helical" evidence="6">
    <location>
        <begin position="329"/>
        <end position="349"/>
    </location>
</feature>
<feature type="transmembrane region" description="Helical" evidence="6">
    <location>
        <begin position="387"/>
        <end position="407"/>
    </location>
</feature>
<evidence type="ECO:0000313" key="8">
    <source>
        <dbReference type="Proteomes" id="UP000245916"/>
    </source>
</evidence>
<dbReference type="GO" id="GO:0005886">
    <property type="term" value="C:plasma membrane"/>
    <property type="evidence" value="ECO:0007669"/>
    <property type="project" value="TreeGrafter"/>
</dbReference>
<dbReference type="Proteomes" id="UP000245916">
    <property type="component" value="Unassembled WGS sequence"/>
</dbReference>
<dbReference type="NCBIfam" id="TIGR00797">
    <property type="entry name" value="matE"/>
    <property type="match status" value="1"/>
</dbReference>
<comment type="similarity">
    <text evidence="2">Belongs to the multi antimicrobial extrusion (MATE) (TC 2.A.66.1) family.</text>
</comment>
<evidence type="ECO:0000256" key="5">
    <source>
        <dbReference type="ARBA" id="ARBA00023136"/>
    </source>
</evidence>
<protein>
    <submittedName>
        <fullName evidence="7">MATE family efflux transporter</fullName>
    </submittedName>
</protein>